<keyword evidence="2" id="KW-1185">Reference proteome</keyword>
<dbReference type="RefSeq" id="WP_306988504.1">
    <property type="nucleotide sequence ID" value="NZ_JAUSUT010000001.1"/>
</dbReference>
<protein>
    <submittedName>
        <fullName evidence="1">Uncharacterized protein</fullName>
    </submittedName>
</protein>
<sequence>METITAPINIDKLQAAYDEAVATTDRLQNEEAAALDRLDTREAARLHVLAAASRAGSNFLAALIQLDRFRSAERLEWKRHTVFQPHRVDDGNLIAHLPGGGEPLSFPLDSTLPTERYDSPVVIDPGMGVVPVDAASLDDLHGAVRAWARVFIGRDDIEFPA</sequence>
<organism evidence="1 2">
    <name type="scientific">Amycolatopsis thermophila</name>
    <dbReference type="NCBI Taxonomy" id="206084"/>
    <lineage>
        <taxon>Bacteria</taxon>
        <taxon>Bacillati</taxon>
        <taxon>Actinomycetota</taxon>
        <taxon>Actinomycetes</taxon>
        <taxon>Pseudonocardiales</taxon>
        <taxon>Pseudonocardiaceae</taxon>
        <taxon>Amycolatopsis</taxon>
    </lineage>
</organism>
<reference evidence="1 2" key="1">
    <citation type="submission" date="2023-07" db="EMBL/GenBank/DDBJ databases">
        <title>Sequencing the genomes of 1000 actinobacteria strains.</title>
        <authorList>
            <person name="Klenk H.-P."/>
        </authorList>
    </citation>
    <scope>NUCLEOTIDE SEQUENCE [LARGE SCALE GENOMIC DNA]</scope>
    <source>
        <strain evidence="1 2">DSM 45805</strain>
    </source>
</reference>
<name>A0ABU0ENG3_9PSEU</name>
<evidence type="ECO:0000313" key="1">
    <source>
        <dbReference type="EMBL" id="MDQ0376583.1"/>
    </source>
</evidence>
<dbReference type="EMBL" id="JAUSUT010000001">
    <property type="protein sequence ID" value="MDQ0376583.1"/>
    <property type="molecule type" value="Genomic_DNA"/>
</dbReference>
<comment type="caution">
    <text evidence="1">The sequence shown here is derived from an EMBL/GenBank/DDBJ whole genome shotgun (WGS) entry which is preliminary data.</text>
</comment>
<proteinExistence type="predicted"/>
<evidence type="ECO:0000313" key="2">
    <source>
        <dbReference type="Proteomes" id="UP001229651"/>
    </source>
</evidence>
<accession>A0ABU0ENG3</accession>
<dbReference type="Proteomes" id="UP001229651">
    <property type="component" value="Unassembled WGS sequence"/>
</dbReference>
<gene>
    <name evidence="1" type="ORF">FB470_000577</name>
</gene>